<evidence type="ECO:0000256" key="3">
    <source>
        <dbReference type="ARBA" id="ARBA00022692"/>
    </source>
</evidence>
<evidence type="ECO:0000256" key="1">
    <source>
        <dbReference type="ARBA" id="ARBA00004141"/>
    </source>
</evidence>
<comment type="subcellular location">
    <subcellularLocation>
        <location evidence="1">Membrane</location>
        <topology evidence="1">Multi-pass membrane protein</topology>
    </subcellularLocation>
</comment>
<keyword evidence="5 6" id="KW-0472">Membrane</keyword>
<protein>
    <submittedName>
        <fullName evidence="8">ABC transporter family protein</fullName>
    </submittedName>
</protein>
<dbReference type="InterPro" id="IPR013525">
    <property type="entry name" value="ABC2_TM"/>
</dbReference>
<dbReference type="Pfam" id="PF01061">
    <property type="entry name" value="ABC2_membrane"/>
    <property type="match status" value="1"/>
</dbReference>
<evidence type="ECO:0000256" key="4">
    <source>
        <dbReference type="ARBA" id="ARBA00022989"/>
    </source>
</evidence>
<dbReference type="GO" id="GO:0005886">
    <property type="term" value="C:plasma membrane"/>
    <property type="evidence" value="ECO:0007669"/>
    <property type="project" value="UniProtKB-ARBA"/>
</dbReference>
<dbReference type="GO" id="GO:0140359">
    <property type="term" value="F:ABC-type transporter activity"/>
    <property type="evidence" value="ECO:0007669"/>
    <property type="project" value="InterPro"/>
</dbReference>
<keyword evidence="4 6" id="KW-1133">Transmembrane helix</keyword>
<proteinExistence type="predicted"/>
<evidence type="ECO:0000256" key="5">
    <source>
        <dbReference type="ARBA" id="ARBA00023136"/>
    </source>
</evidence>
<feature type="domain" description="ABC-2 type transporter transmembrane" evidence="7">
    <location>
        <begin position="2"/>
        <end position="114"/>
    </location>
</feature>
<reference evidence="8" key="1">
    <citation type="submission" date="2018-02" db="EMBL/GenBank/DDBJ databases">
        <title>Rhizophora mucronata_Transcriptome.</title>
        <authorList>
            <person name="Meera S.P."/>
            <person name="Sreeshan A."/>
            <person name="Augustine A."/>
        </authorList>
    </citation>
    <scope>NUCLEOTIDE SEQUENCE</scope>
    <source>
        <tissue evidence="8">Leaf</tissue>
    </source>
</reference>
<evidence type="ECO:0000256" key="2">
    <source>
        <dbReference type="ARBA" id="ARBA00022448"/>
    </source>
</evidence>
<evidence type="ECO:0000313" key="8">
    <source>
        <dbReference type="EMBL" id="MBX18839.1"/>
    </source>
</evidence>
<feature type="transmembrane region" description="Helical" evidence="6">
    <location>
        <begin position="64"/>
        <end position="84"/>
    </location>
</feature>
<name>A0A2P2LLL8_RHIMU</name>
<sequence length="177" mass="20993">MQIVIELPYVFAQTIIYCSIFYSMASFEWTTSKFIWYIFFMYFTMLYFTFYGMMTTALTPNHNVATIIAAPFYMLWNLFSGFMIPYKRIPIWWRWYYWANPIAWTLYGLLTSQYGNDNGPMKLSDGDSLLPVKQVLRELLGYRHDFLGVAGFMVVGFCVFFALIFACAIKSFNFQRR</sequence>
<feature type="transmembrane region" description="Helical" evidence="6">
    <location>
        <begin position="146"/>
        <end position="169"/>
    </location>
</feature>
<evidence type="ECO:0000256" key="6">
    <source>
        <dbReference type="SAM" id="Phobius"/>
    </source>
</evidence>
<accession>A0A2P2LLL8</accession>
<keyword evidence="3 6" id="KW-0812">Transmembrane</keyword>
<feature type="transmembrane region" description="Helical" evidence="6">
    <location>
        <begin position="96"/>
        <end position="115"/>
    </location>
</feature>
<dbReference type="EMBL" id="GGEC01038355">
    <property type="protein sequence ID" value="MBX18839.1"/>
    <property type="molecule type" value="Transcribed_RNA"/>
</dbReference>
<evidence type="ECO:0000259" key="7">
    <source>
        <dbReference type="Pfam" id="PF01061"/>
    </source>
</evidence>
<feature type="transmembrane region" description="Helical" evidence="6">
    <location>
        <begin position="34"/>
        <end position="52"/>
    </location>
</feature>
<dbReference type="PANTHER" id="PTHR19241">
    <property type="entry name" value="ATP-BINDING CASSETTE TRANSPORTER"/>
    <property type="match status" value="1"/>
</dbReference>
<organism evidence="8">
    <name type="scientific">Rhizophora mucronata</name>
    <name type="common">Asiatic mangrove</name>
    <dbReference type="NCBI Taxonomy" id="61149"/>
    <lineage>
        <taxon>Eukaryota</taxon>
        <taxon>Viridiplantae</taxon>
        <taxon>Streptophyta</taxon>
        <taxon>Embryophyta</taxon>
        <taxon>Tracheophyta</taxon>
        <taxon>Spermatophyta</taxon>
        <taxon>Magnoliopsida</taxon>
        <taxon>eudicotyledons</taxon>
        <taxon>Gunneridae</taxon>
        <taxon>Pentapetalae</taxon>
        <taxon>rosids</taxon>
        <taxon>fabids</taxon>
        <taxon>Malpighiales</taxon>
        <taxon>Rhizophoraceae</taxon>
        <taxon>Rhizophora</taxon>
    </lineage>
</organism>
<keyword evidence="2" id="KW-0813">Transport</keyword>
<feature type="transmembrane region" description="Helical" evidence="6">
    <location>
        <begin position="6"/>
        <end position="27"/>
    </location>
</feature>
<dbReference type="AlphaFoldDB" id="A0A2P2LLL8"/>